<dbReference type="SUPFAM" id="SSF48150">
    <property type="entry name" value="DNA-glycosylase"/>
    <property type="match status" value="1"/>
</dbReference>
<keyword evidence="2" id="KW-1185">Reference proteome</keyword>
<dbReference type="Proteomes" id="UP000236742">
    <property type="component" value="Unassembled WGS sequence"/>
</dbReference>
<name>A0A1H5Y4G9_9RHOB</name>
<dbReference type="GO" id="GO:0008725">
    <property type="term" value="F:DNA-3-methyladenine glycosylase activity"/>
    <property type="evidence" value="ECO:0007669"/>
    <property type="project" value="InterPro"/>
</dbReference>
<organism evidence="1 2">
    <name type="scientific">Jhaorihella thermophila</name>
    <dbReference type="NCBI Taxonomy" id="488547"/>
    <lineage>
        <taxon>Bacteria</taxon>
        <taxon>Pseudomonadati</taxon>
        <taxon>Pseudomonadota</taxon>
        <taxon>Alphaproteobacteria</taxon>
        <taxon>Rhodobacterales</taxon>
        <taxon>Paracoccaceae</taxon>
        <taxon>Jhaorihella</taxon>
    </lineage>
</organism>
<dbReference type="InterPro" id="IPR011257">
    <property type="entry name" value="DNA_glycosylase"/>
</dbReference>
<dbReference type="GO" id="GO:0006284">
    <property type="term" value="P:base-excision repair"/>
    <property type="evidence" value="ECO:0007669"/>
    <property type="project" value="InterPro"/>
</dbReference>
<evidence type="ECO:0000313" key="1">
    <source>
        <dbReference type="EMBL" id="SEG18500.1"/>
    </source>
</evidence>
<reference evidence="2" key="1">
    <citation type="submission" date="2016-10" db="EMBL/GenBank/DDBJ databases">
        <authorList>
            <person name="Varghese N."/>
            <person name="Submissions S."/>
        </authorList>
    </citation>
    <scope>NUCLEOTIDE SEQUENCE [LARGE SCALE GENOMIC DNA]</scope>
    <source>
        <strain evidence="2">DSM 23413</strain>
    </source>
</reference>
<dbReference type="RefSeq" id="WP_104008835.1">
    <property type="nucleotide sequence ID" value="NZ_FNVD01000014.1"/>
</dbReference>
<dbReference type="InterPro" id="IPR052891">
    <property type="entry name" value="DNA-3mA_glycosylase"/>
</dbReference>
<dbReference type="EMBL" id="FNVD01000014">
    <property type="protein sequence ID" value="SEG18500.1"/>
    <property type="molecule type" value="Genomic_DNA"/>
</dbReference>
<dbReference type="OrthoDB" id="9795156at2"/>
<dbReference type="Gene3D" id="1.10.340.30">
    <property type="entry name" value="Hypothetical protein, domain 2"/>
    <property type="match status" value="1"/>
</dbReference>
<evidence type="ECO:0000313" key="2">
    <source>
        <dbReference type="Proteomes" id="UP000236742"/>
    </source>
</evidence>
<dbReference type="AlphaFoldDB" id="A0A1H5Y4G9"/>
<gene>
    <name evidence="1" type="ORF">SAMN05421751_11447</name>
</gene>
<dbReference type="InterPro" id="IPR005019">
    <property type="entry name" value="Adenine_glyco"/>
</dbReference>
<dbReference type="PANTHER" id="PTHR30037">
    <property type="entry name" value="DNA-3-METHYLADENINE GLYCOSYLASE 1"/>
    <property type="match status" value="1"/>
</dbReference>
<proteinExistence type="predicted"/>
<accession>A0A1H5Y4G9</accession>
<sequence>MRSFDEIYAISAARHGGPEALEAALPRPLSVGELAAMPDDRWLSVMTKCIFQAGFNWKVIESKWAGFEEAFDGFDVGRCAFMDDEKFDSLLRDTRIVRNAPKIATVRENAAFLLELREEGGAGRVLGGWPSTDYIGLLDMLKSRGARLGGMTGQYAMRFAGRDSFILSRDVTARLVAEGVIDKPATSKSALRAVQAAFNTWMDQSGRSLTEISRVLAMSL</sequence>
<protein>
    <submittedName>
        <fullName evidence="1">3-methyladenine DNA glycosylase Tag</fullName>
    </submittedName>
</protein>
<dbReference type="PANTHER" id="PTHR30037:SF3">
    <property type="entry name" value="BLR0857 PROTEIN"/>
    <property type="match status" value="1"/>
</dbReference>
<dbReference type="Pfam" id="PF03352">
    <property type="entry name" value="Adenine_glyco"/>
    <property type="match status" value="1"/>
</dbReference>